<dbReference type="AlphaFoldDB" id="A0A4R2J8U6"/>
<dbReference type="EMBL" id="SLWS01000007">
    <property type="protein sequence ID" value="TCO55733.1"/>
    <property type="molecule type" value="Genomic_DNA"/>
</dbReference>
<gene>
    <name evidence="2" type="ORF">EV192_107156</name>
</gene>
<accession>A0A4R2J8U6</accession>
<sequence length="96" mass="10074">MRSTASSGRLKPSEWLSFRACSQSVNSCVPPPASVRISTLRPILPPLAVTGNCRNASRATAMWSAVVLLPALPGRSRIASGSPVPSMPWSTKDPSG</sequence>
<organism evidence="2 3">
    <name type="scientific">Actinocrispum wychmicini</name>
    <dbReference type="NCBI Taxonomy" id="1213861"/>
    <lineage>
        <taxon>Bacteria</taxon>
        <taxon>Bacillati</taxon>
        <taxon>Actinomycetota</taxon>
        <taxon>Actinomycetes</taxon>
        <taxon>Pseudonocardiales</taxon>
        <taxon>Pseudonocardiaceae</taxon>
        <taxon>Actinocrispum</taxon>
    </lineage>
</organism>
<protein>
    <submittedName>
        <fullName evidence="2">Uncharacterized protein</fullName>
    </submittedName>
</protein>
<evidence type="ECO:0000256" key="1">
    <source>
        <dbReference type="SAM" id="MobiDB-lite"/>
    </source>
</evidence>
<name>A0A4R2J8U6_9PSEU</name>
<comment type="caution">
    <text evidence="2">The sequence shown here is derived from an EMBL/GenBank/DDBJ whole genome shotgun (WGS) entry which is preliminary data.</text>
</comment>
<evidence type="ECO:0000313" key="2">
    <source>
        <dbReference type="EMBL" id="TCO55733.1"/>
    </source>
</evidence>
<proteinExistence type="predicted"/>
<feature type="region of interest" description="Disordered" evidence="1">
    <location>
        <begin position="75"/>
        <end position="96"/>
    </location>
</feature>
<dbReference type="Proteomes" id="UP000295680">
    <property type="component" value="Unassembled WGS sequence"/>
</dbReference>
<keyword evidence="3" id="KW-1185">Reference proteome</keyword>
<evidence type="ECO:0000313" key="3">
    <source>
        <dbReference type="Proteomes" id="UP000295680"/>
    </source>
</evidence>
<reference evidence="2 3" key="1">
    <citation type="submission" date="2019-03" db="EMBL/GenBank/DDBJ databases">
        <title>Genomic Encyclopedia of Type Strains, Phase IV (KMG-IV): sequencing the most valuable type-strain genomes for metagenomic binning, comparative biology and taxonomic classification.</title>
        <authorList>
            <person name="Goeker M."/>
        </authorList>
    </citation>
    <scope>NUCLEOTIDE SEQUENCE [LARGE SCALE GENOMIC DNA]</scope>
    <source>
        <strain evidence="2 3">DSM 45934</strain>
    </source>
</reference>